<organism evidence="1 2">
    <name type="scientific">Psychroflexus torquis (strain ATCC 700755 / CIP 106069 / ACAM 623)</name>
    <dbReference type="NCBI Taxonomy" id="313595"/>
    <lineage>
        <taxon>Bacteria</taxon>
        <taxon>Pseudomonadati</taxon>
        <taxon>Bacteroidota</taxon>
        <taxon>Flavobacteriia</taxon>
        <taxon>Flavobacteriales</taxon>
        <taxon>Flavobacteriaceae</taxon>
        <taxon>Psychroflexus</taxon>
    </lineage>
</organism>
<dbReference type="Proteomes" id="UP000008514">
    <property type="component" value="Chromosome"/>
</dbReference>
<dbReference type="KEGG" id="ptq:P700755_003217"/>
<dbReference type="eggNOG" id="COG3121">
    <property type="taxonomic scope" value="Bacteria"/>
</dbReference>
<evidence type="ECO:0000313" key="1">
    <source>
        <dbReference type="EMBL" id="AFU69867.1"/>
    </source>
</evidence>
<sequence length="274" mass="31116">MRLLFTVIFSIIFFLNSVAQGDLMIFPKRLVFEGTQKRAQTLYLSNNGNEIETYRVSYLEIRMGSKGQFETIKLPDPGQRFASPYLRFYPRTITLAPNEAQVVKVQLTKTNELKPGEYRSHLYFRAVPETKSDQKNKETNDKKGFDISLTPVYGVSIANIIQIGEPEVDVSLSDLNFEVLKNNVPIISMNFNRQGKYSVYGNFRVYHTSKKGKETEVAVMKGFAVYVPSATRKVRVKLNTSKDVDYSSGLLKVIHTSHAEGEIYATELLNLKSS</sequence>
<evidence type="ECO:0000313" key="2">
    <source>
        <dbReference type="Proteomes" id="UP000008514"/>
    </source>
</evidence>
<dbReference type="HOGENOM" id="CLU_079620_0_0_10"/>
<name>K4IH56_PSYTT</name>
<dbReference type="STRING" id="313595.P700755_003217"/>
<dbReference type="RefSeq" id="WP_015025417.1">
    <property type="nucleotide sequence ID" value="NC_018721.1"/>
</dbReference>
<dbReference type="Gene3D" id="2.60.40.10">
    <property type="entry name" value="Immunoglobulins"/>
    <property type="match status" value="1"/>
</dbReference>
<dbReference type="InterPro" id="IPR013783">
    <property type="entry name" value="Ig-like_fold"/>
</dbReference>
<gene>
    <name evidence="1" type="ordered locus">P700755_003217</name>
</gene>
<proteinExistence type="predicted"/>
<protein>
    <recommendedName>
        <fullName evidence="3">Molecular chaperone</fullName>
    </recommendedName>
</protein>
<dbReference type="AlphaFoldDB" id="K4IH56"/>
<evidence type="ECO:0008006" key="3">
    <source>
        <dbReference type="Google" id="ProtNLM"/>
    </source>
</evidence>
<dbReference type="InterPro" id="IPR008962">
    <property type="entry name" value="PapD-like_sf"/>
</dbReference>
<dbReference type="EMBL" id="CP003879">
    <property type="protein sequence ID" value="AFU69867.1"/>
    <property type="molecule type" value="Genomic_DNA"/>
</dbReference>
<dbReference type="OrthoDB" id="6658153at2"/>
<reference evidence="1" key="2">
    <citation type="submission" date="2012-09" db="EMBL/GenBank/DDBJ databases">
        <title>The complete sequence of Psychroflexus torquis an extreme psychrophile from sea-ice that is stimulated by light.</title>
        <authorList>
            <person name="Feng S."/>
            <person name="Powell S.M."/>
            <person name="Bowman J.P."/>
        </authorList>
    </citation>
    <scope>NUCLEOTIDE SEQUENCE [LARGE SCALE GENOMIC DNA]</scope>
    <source>
        <strain evidence="1">ATCC 700755</strain>
    </source>
</reference>
<accession>K4IH56</accession>
<keyword evidence="2" id="KW-1185">Reference proteome</keyword>
<reference evidence="1" key="1">
    <citation type="submission" date="2006-03" db="EMBL/GenBank/DDBJ databases">
        <authorList>
            <person name="Bowman J."/>
            <person name="Ferriera S."/>
            <person name="Johnson J."/>
            <person name="Kravitz S."/>
            <person name="Halpern A."/>
            <person name="Remington K."/>
            <person name="Beeson K."/>
            <person name="Tran B."/>
            <person name="Rogers Y.-H."/>
            <person name="Friedman R."/>
            <person name="Venter J.C."/>
        </authorList>
    </citation>
    <scope>NUCLEOTIDE SEQUENCE [LARGE SCALE GENOMIC DNA]</scope>
    <source>
        <strain evidence="1">ATCC 700755</strain>
    </source>
</reference>
<dbReference type="SUPFAM" id="SSF49354">
    <property type="entry name" value="PapD-like"/>
    <property type="match status" value="1"/>
</dbReference>